<gene>
    <name evidence="3" type="ORF">SDRG_08774</name>
</gene>
<feature type="compositionally biased region" description="Basic and acidic residues" evidence="1">
    <location>
        <begin position="28"/>
        <end position="38"/>
    </location>
</feature>
<evidence type="ECO:0000313" key="4">
    <source>
        <dbReference type="Proteomes" id="UP000030762"/>
    </source>
</evidence>
<dbReference type="Proteomes" id="UP000030762">
    <property type="component" value="Unassembled WGS sequence"/>
</dbReference>
<feature type="region of interest" description="Disordered" evidence="1">
    <location>
        <begin position="25"/>
        <end position="91"/>
    </location>
</feature>
<dbReference type="InParanoid" id="T0QIV3"/>
<keyword evidence="4" id="KW-1185">Reference proteome</keyword>
<dbReference type="InterPro" id="IPR029071">
    <property type="entry name" value="Ubiquitin-like_domsf"/>
</dbReference>
<dbReference type="VEuPathDB" id="FungiDB:SDRG_08774"/>
<dbReference type="AlphaFoldDB" id="T0QIV3"/>
<dbReference type="GO" id="GO:0036503">
    <property type="term" value="P:ERAD pathway"/>
    <property type="evidence" value="ECO:0007669"/>
    <property type="project" value="TreeGrafter"/>
</dbReference>
<dbReference type="Gene3D" id="3.10.20.90">
    <property type="entry name" value="Phosphatidylinositol 3-kinase Catalytic Subunit, Chain A, domain 1"/>
    <property type="match status" value="1"/>
</dbReference>
<sequence length="472" mass="51994">MSRYVLSPRAAAAGGSVGTSMLRYTAVPREHEDDDHATPVEATVLVSDARATSPRLRRRSSADEAHATVSSPRAAPTPAEPSHHDAPALDPLEDVGGNLRIRILDLNGKVFEIYANATWPVSQLKAVVRNKSGVDESRQRLIYRGRVLEDEGTLSEYKLEDGHTVHLFVRQVATPPEPEAASQASSSSVPPPNFNFDDHHHQIHFGANETITSAVFPSESARRLDPLMLDSPLGIAARRVKLWASFILIINTMKLLGEFAFLANMRAMHAQRNVDANIEKMYKYSPLYDGNSYVTAAKLFSYAWGVYVGCVGFKAAHDTDLRPIRTYVSGIAVLAVFSVAEQAYEIFHFSQWDPVEYEQVKAKTQMYAQQKPSLDELIRSSIIQTFLLAIMWCWAVRHAVLHKEEVGHHNAILAAAAMSAVPLPPLESIAAGNIEDRPAMVRSSAVPRETTLSDSENGAPPPRPPQPVHDMV</sequence>
<dbReference type="GO" id="GO:0051787">
    <property type="term" value="F:misfolded protein binding"/>
    <property type="evidence" value="ECO:0007669"/>
    <property type="project" value="TreeGrafter"/>
</dbReference>
<feature type="domain" description="Ubiquitin-like" evidence="2">
    <location>
        <begin position="99"/>
        <end position="174"/>
    </location>
</feature>
<feature type="region of interest" description="Disordered" evidence="1">
    <location>
        <begin position="1"/>
        <end position="20"/>
    </location>
</feature>
<dbReference type="PANTHER" id="PTHR15204">
    <property type="entry name" value="LARGE PROLINE-RICH PROTEIN BAG6"/>
    <property type="match status" value="1"/>
</dbReference>
<organism evidence="3 4">
    <name type="scientific">Saprolegnia diclina (strain VS20)</name>
    <dbReference type="NCBI Taxonomy" id="1156394"/>
    <lineage>
        <taxon>Eukaryota</taxon>
        <taxon>Sar</taxon>
        <taxon>Stramenopiles</taxon>
        <taxon>Oomycota</taxon>
        <taxon>Saprolegniomycetes</taxon>
        <taxon>Saprolegniales</taxon>
        <taxon>Saprolegniaceae</taxon>
        <taxon>Saprolegnia</taxon>
    </lineage>
</organism>
<dbReference type="EMBL" id="JH767158">
    <property type="protein sequence ID" value="EQC33670.1"/>
    <property type="molecule type" value="Genomic_DNA"/>
</dbReference>
<dbReference type="PANTHER" id="PTHR15204:SF0">
    <property type="entry name" value="LARGE PROLINE-RICH PROTEIN BAG6"/>
    <property type="match status" value="1"/>
</dbReference>
<dbReference type="RefSeq" id="XP_008612893.1">
    <property type="nucleotide sequence ID" value="XM_008614671.1"/>
</dbReference>
<dbReference type="eggNOG" id="KOG4248">
    <property type="taxonomic scope" value="Eukaryota"/>
</dbReference>
<evidence type="ECO:0000313" key="3">
    <source>
        <dbReference type="EMBL" id="EQC33670.1"/>
    </source>
</evidence>
<dbReference type="InterPro" id="IPR019956">
    <property type="entry name" value="Ubiquitin_dom"/>
</dbReference>
<dbReference type="PRINTS" id="PR00348">
    <property type="entry name" value="UBIQUITIN"/>
</dbReference>
<dbReference type="InterPro" id="IPR000626">
    <property type="entry name" value="Ubiquitin-like_dom"/>
</dbReference>
<dbReference type="GeneID" id="19949501"/>
<feature type="compositionally biased region" description="Pro residues" evidence="1">
    <location>
        <begin position="459"/>
        <end position="472"/>
    </location>
</feature>
<evidence type="ECO:0000259" key="2">
    <source>
        <dbReference type="PROSITE" id="PS50053"/>
    </source>
</evidence>
<dbReference type="PROSITE" id="PS50053">
    <property type="entry name" value="UBIQUITIN_2"/>
    <property type="match status" value="1"/>
</dbReference>
<reference evidence="3 4" key="1">
    <citation type="submission" date="2012-04" db="EMBL/GenBank/DDBJ databases">
        <title>The Genome Sequence of Saprolegnia declina VS20.</title>
        <authorList>
            <consortium name="The Broad Institute Genome Sequencing Platform"/>
            <person name="Russ C."/>
            <person name="Nusbaum C."/>
            <person name="Tyler B."/>
            <person name="van West P."/>
            <person name="Dieguez-Uribeondo J."/>
            <person name="de Bruijn I."/>
            <person name="Tripathy S."/>
            <person name="Jiang R."/>
            <person name="Young S.K."/>
            <person name="Zeng Q."/>
            <person name="Gargeya S."/>
            <person name="Fitzgerald M."/>
            <person name="Haas B."/>
            <person name="Abouelleil A."/>
            <person name="Alvarado L."/>
            <person name="Arachchi H.M."/>
            <person name="Berlin A."/>
            <person name="Chapman S.B."/>
            <person name="Goldberg J."/>
            <person name="Griggs A."/>
            <person name="Gujja S."/>
            <person name="Hansen M."/>
            <person name="Howarth C."/>
            <person name="Imamovic A."/>
            <person name="Larimer J."/>
            <person name="McCowen C."/>
            <person name="Montmayeur A."/>
            <person name="Murphy C."/>
            <person name="Neiman D."/>
            <person name="Pearson M."/>
            <person name="Priest M."/>
            <person name="Roberts A."/>
            <person name="Saif S."/>
            <person name="Shea T."/>
            <person name="Sisk P."/>
            <person name="Sykes S."/>
            <person name="Wortman J."/>
            <person name="Nusbaum C."/>
            <person name="Birren B."/>
        </authorList>
    </citation>
    <scope>NUCLEOTIDE SEQUENCE [LARGE SCALE GENOMIC DNA]</scope>
    <source>
        <strain evidence="3 4">VS20</strain>
    </source>
</reference>
<dbReference type="SUPFAM" id="SSF54236">
    <property type="entry name" value="Ubiquitin-like"/>
    <property type="match status" value="1"/>
</dbReference>
<evidence type="ECO:0000256" key="1">
    <source>
        <dbReference type="SAM" id="MobiDB-lite"/>
    </source>
</evidence>
<dbReference type="OrthoDB" id="267397at2759"/>
<dbReference type="SMART" id="SM00213">
    <property type="entry name" value="UBQ"/>
    <property type="match status" value="1"/>
</dbReference>
<name>T0QIV3_SAPDV</name>
<dbReference type="Pfam" id="PF00240">
    <property type="entry name" value="ubiquitin"/>
    <property type="match status" value="1"/>
</dbReference>
<accession>T0QIV3</accession>
<dbReference type="OMA" id="GCVGFKA"/>
<feature type="region of interest" description="Disordered" evidence="1">
    <location>
        <begin position="440"/>
        <end position="472"/>
    </location>
</feature>
<protein>
    <recommendedName>
        <fullName evidence="2">Ubiquitin-like domain-containing protein</fullName>
    </recommendedName>
</protein>
<dbReference type="STRING" id="1156394.T0QIV3"/>
<proteinExistence type="predicted"/>
<dbReference type="GO" id="GO:0031593">
    <property type="term" value="F:polyubiquitin modification-dependent protein binding"/>
    <property type="evidence" value="ECO:0007669"/>
    <property type="project" value="TreeGrafter"/>
</dbReference>
<dbReference type="GO" id="GO:0071818">
    <property type="term" value="C:BAT3 complex"/>
    <property type="evidence" value="ECO:0007669"/>
    <property type="project" value="TreeGrafter"/>
</dbReference>